<evidence type="ECO:0000313" key="1">
    <source>
        <dbReference type="EMBL" id="QHS91256.1"/>
    </source>
</evidence>
<organism evidence="1">
    <name type="scientific">viral metagenome</name>
    <dbReference type="NCBI Taxonomy" id="1070528"/>
    <lineage>
        <taxon>unclassified sequences</taxon>
        <taxon>metagenomes</taxon>
        <taxon>organismal metagenomes</taxon>
    </lineage>
</organism>
<dbReference type="AlphaFoldDB" id="A0A6C0BGG6"/>
<dbReference type="EMBL" id="MN739157">
    <property type="protein sequence ID" value="QHS91256.1"/>
    <property type="molecule type" value="Genomic_DNA"/>
</dbReference>
<name>A0A6C0BGG6_9ZZZZ</name>
<protein>
    <submittedName>
        <fullName evidence="1">Uncharacterized protein</fullName>
    </submittedName>
</protein>
<sequence>MYSLDIRIKIEKWIGSERDHTMSTEVERWFCPLCCRRTIVKSNRLRHFLSKKHIAAAVKEEAAKGRIITREEQYAWQKSENQRRMEIGQMRAMLKEWMRILKRNKRENKPL</sequence>
<reference evidence="1" key="1">
    <citation type="journal article" date="2020" name="Nature">
        <title>Giant virus diversity and host interactions through global metagenomics.</title>
        <authorList>
            <person name="Schulz F."/>
            <person name="Roux S."/>
            <person name="Paez-Espino D."/>
            <person name="Jungbluth S."/>
            <person name="Walsh D.A."/>
            <person name="Denef V.J."/>
            <person name="McMahon K.D."/>
            <person name="Konstantinidis K.T."/>
            <person name="Eloe-Fadrosh E.A."/>
            <person name="Kyrpides N.C."/>
            <person name="Woyke T."/>
        </authorList>
    </citation>
    <scope>NUCLEOTIDE SEQUENCE</scope>
    <source>
        <strain evidence="1">GVMAG-M-3300013004-44</strain>
    </source>
</reference>
<accession>A0A6C0BGG6</accession>
<proteinExistence type="predicted"/>